<dbReference type="Pfam" id="PF00226">
    <property type="entry name" value="DnaJ"/>
    <property type="match status" value="1"/>
</dbReference>
<evidence type="ECO:0000313" key="4">
    <source>
        <dbReference type="EMBL" id="KAK1739663.1"/>
    </source>
</evidence>
<accession>A0AAD9DBG5</accession>
<organism evidence="4 5">
    <name type="scientific">Skeletonema marinoi</name>
    <dbReference type="NCBI Taxonomy" id="267567"/>
    <lineage>
        <taxon>Eukaryota</taxon>
        <taxon>Sar</taxon>
        <taxon>Stramenopiles</taxon>
        <taxon>Ochrophyta</taxon>
        <taxon>Bacillariophyta</taxon>
        <taxon>Coscinodiscophyceae</taxon>
        <taxon>Thalassiosirophycidae</taxon>
        <taxon>Thalassiosirales</taxon>
        <taxon>Skeletonemataceae</taxon>
        <taxon>Skeletonema</taxon>
        <taxon>Skeletonema marinoi-dohrnii complex</taxon>
    </lineage>
</organism>
<reference evidence="4" key="1">
    <citation type="submission" date="2023-06" db="EMBL/GenBank/DDBJ databases">
        <title>Survivors Of The Sea: Transcriptome response of Skeletonema marinoi to long-term dormancy.</title>
        <authorList>
            <person name="Pinder M.I.M."/>
            <person name="Kourtchenko O."/>
            <person name="Robertson E.K."/>
            <person name="Larsson T."/>
            <person name="Maumus F."/>
            <person name="Osuna-Cruz C.M."/>
            <person name="Vancaester E."/>
            <person name="Stenow R."/>
            <person name="Vandepoele K."/>
            <person name="Ploug H."/>
            <person name="Bruchert V."/>
            <person name="Godhe A."/>
            <person name="Topel M."/>
        </authorList>
    </citation>
    <scope>NUCLEOTIDE SEQUENCE</scope>
    <source>
        <strain evidence="4">R05AC</strain>
    </source>
</reference>
<dbReference type="InterPro" id="IPR001623">
    <property type="entry name" value="DnaJ_domain"/>
</dbReference>
<comment type="caution">
    <text evidence="4">The sequence shown here is derived from an EMBL/GenBank/DDBJ whole genome shotgun (WGS) entry which is preliminary data.</text>
</comment>
<dbReference type="InterPro" id="IPR036869">
    <property type="entry name" value="J_dom_sf"/>
</dbReference>
<evidence type="ECO:0000259" key="3">
    <source>
        <dbReference type="PROSITE" id="PS50076"/>
    </source>
</evidence>
<evidence type="ECO:0000256" key="2">
    <source>
        <dbReference type="SAM" id="Phobius"/>
    </source>
</evidence>
<dbReference type="PANTHER" id="PTHR44094:SF8">
    <property type="entry name" value="DNAJ HEAT SHOCK N-TERMINAL DOMAIN-CONTAINING PROTEIN-RELATED"/>
    <property type="match status" value="1"/>
</dbReference>
<dbReference type="InterPro" id="IPR052423">
    <property type="entry name" value="EMIR"/>
</dbReference>
<protein>
    <submittedName>
        <fullName evidence="4">DnaJ domain-containing protein</fullName>
    </submittedName>
</protein>
<dbReference type="Pfam" id="PF14308">
    <property type="entry name" value="DnaJ-X"/>
    <property type="match status" value="1"/>
</dbReference>
<dbReference type="InterPro" id="IPR018253">
    <property type="entry name" value="DnaJ_domain_CS"/>
</dbReference>
<feature type="compositionally biased region" description="Basic and acidic residues" evidence="1">
    <location>
        <begin position="10"/>
        <end position="20"/>
    </location>
</feature>
<dbReference type="AlphaFoldDB" id="A0AAD9DBG5"/>
<dbReference type="SMART" id="SM00271">
    <property type="entry name" value="DnaJ"/>
    <property type="match status" value="1"/>
</dbReference>
<evidence type="ECO:0000256" key="1">
    <source>
        <dbReference type="SAM" id="MobiDB-lite"/>
    </source>
</evidence>
<keyword evidence="2" id="KW-0472">Membrane</keyword>
<evidence type="ECO:0000313" key="5">
    <source>
        <dbReference type="Proteomes" id="UP001224775"/>
    </source>
</evidence>
<dbReference type="SUPFAM" id="SSF46565">
    <property type="entry name" value="Chaperone J-domain"/>
    <property type="match status" value="1"/>
</dbReference>
<sequence length="544" mass="58455">MADQQQKPAKTKEELEAEQQKAKEQLQAILDQSRPKHLGYGIASGVGNILGAAVGAVGIVVLAPTLGLGVGAKQGGILGGTVGLVGGVVVGAVGGVALAVGGAVQGVTQVIRGAAATPEAIIAPSQGKWWNEVEGKWILTKLDEEYQKMLDVPQDDEDILGDAIKDAEKSTKPPGAVTASKVVDTAYYDALEIAPDAEPSKVKRQYYLLARKYHPDRVGKDDKVCADKFKDIAEAYQVLSDPELRSKYDSEGKDGLSADRTGVASDGVNQPDPALLFAFLFGSDKFGDYIGRLATATSAVVADSPKIGPTEARTLQHRRVTRLALKLAERLALWVEEDYDGAKAIWTSAAEDLAQASYGTELVHLIGKVYSLQAHRILGSSRSGMGMPSIAQWAKAQQSKMEDSADTSKAKREGLMAGMKMMTLQQKHQAEIAKATTEEEKKEKTAEMEQELTLGMLNIMWTTTVVDITATLHEVVEMVLHDQSVDKDARKRRAHGLKKLGEIFMECKGSPSIGGDAKKLYEEAAFAAMLETIKRKEEAAHTAN</sequence>
<feature type="transmembrane region" description="Helical" evidence="2">
    <location>
        <begin position="49"/>
        <end position="70"/>
    </location>
</feature>
<gene>
    <name evidence="4" type="ORF">QTG54_009422</name>
</gene>
<proteinExistence type="predicted"/>
<dbReference type="InterPro" id="IPR026894">
    <property type="entry name" value="DnaJ_X"/>
</dbReference>
<dbReference type="Proteomes" id="UP001224775">
    <property type="component" value="Unassembled WGS sequence"/>
</dbReference>
<keyword evidence="2" id="KW-0812">Transmembrane</keyword>
<keyword evidence="5" id="KW-1185">Reference proteome</keyword>
<dbReference type="PROSITE" id="PS00636">
    <property type="entry name" value="DNAJ_1"/>
    <property type="match status" value="1"/>
</dbReference>
<dbReference type="CDD" id="cd06257">
    <property type="entry name" value="DnaJ"/>
    <property type="match status" value="1"/>
</dbReference>
<dbReference type="PANTHER" id="PTHR44094">
    <property type="entry name" value="DNAJ HEAT SHOCK N-TERMINAL DOMAIN-CONTAINING PROTEIN"/>
    <property type="match status" value="1"/>
</dbReference>
<feature type="region of interest" description="Disordered" evidence="1">
    <location>
        <begin position="1"/>
        <end position="20"/>
    </location>
</feature>
<dbReference type="PROSITE" id="PS50076">
    <property type="entry name" value="DNAJ_2"/>
    <property type="match status" value="1"/>
</dbReference>
<dbReference type="EMBL" id="JATAAI010000017">
    <property type="protein sequence ID" value="KAK1739663.1"/>
    <property type="molecule type" value="Genomic_DNA"/>
</dbReference>
<dbReference type="Gene3D" id="1.10.287.110">
    <property type="entry name" value="DnaJ domain"/>
    <property type="match status" value="1"/>
</dbReference>
<dbReference type="PRINTS" id="PR00625">
    <property type="entry name" value="JDOMAIN"/>
</dbReference>
<keyword evidence="2" id="KW-1133">Transmembrane helix</keyword>
<feature type="domain" description="J" evidence="3">
    <location>
        <begin position="186"/>
        <end position="252"/>
    </location>
</feature>
<feature type="transmembrane region" description="Helical" evidence="2">
    <location>
        <begin position="82"/>
        <end position="104"/>
    </location>
</feature>
<name>A0AAD9DBG5_9STRA</name>